<reference evidence="1" key="1">
    <citation type="submission" date="2025-08" db="UniProtKB">
        <authorList>
            <consortium name="Ensembl"/>
        </authorList>
    </citation>
    <scope>IDENTIFICATION</scope>
</reference>
<dbReference type="Proteomes" id="UP000694381">
    <property type="component" value="Unassembled WGS sequence"/>
</dbReference>
<evidence type="ECO:0000313" key="1">
    <source>
        <dbReference type="Ensembl" id="ENSNGAP00000008091.1"/>
    </source>
</evidence>
<dbReference type="AlphaFoldDB" id="A0A8C6QWT2"/>
<reference evidence="1" key="2">
    <citation type="submission" date="2025-09" db="UniProtKB">
        <authorList>
            <consortium name="Ensembl"/>
        </authorList>
    </citation>
    <scope>IDENTIFICATION</scope>
</reference>
<gene>
    <name evidence="1" type="primary">Acsbg1</name>
</gene>
<proteinExistence type="predicted"/>
<keyword evidence="2" id="KW-1185">Reference proteome</keyword>
<organism evidence="1 2">
    <name type="scientific">Nannospalax galili</name>
    <name type="common">Northern Israeli blind subterranean mole rat</name>
    <name type="synonym">Spalax galili</name>
    <dbReference type="NCBI Taxonomy" id="1026970"/>
    <lineage>
        <taxon>Eukaryota</taxon>
        <taxon>Metazoa</taxon>
        <taxon>Chordata</taxon>
        <taxon>Craniata</taxon>
        <taxon>Vertebrata</taxon>
        <taxon>Euteleostomi</taxon>
        <taxon>Mammalia</taxon>
        <taxon>Eutheria</taxon>
        <taxon>Euarchontoglires</taxon>
        <taxon>Glires</taxon>
        <taxon>Rodentia</taxon>
        <taxon>Myomorpha</taxon>
        <taxon>Muroidea</taxon>
        <taxon>Spalacidae</taxon>
        <taxon>Spalacinae</taxon>
        <taxon>Nannospalax</taxon>
    </lineage>
</organism>
<sequence length="107" mass="12043">MPEVLLLRPASFILRTVFLNRLLPGGPGCVRKLSLNLQYQQGIRPNVRSSSLSDGRMLSKEFPGHGLELSTPEKALLDAPEESLWTTRADGRVRLRLEPFCTQHPYT</sequence>
<evidence type="ECO:0000313" key="2">
    <source>
        <dbReference type="Proteomes" id="UP000694381"/>
    </source>
</evidence>
<dbReference type="GeneTree" id="ENSGT00940000160380"/>
<protein>
    <submittedName>
        <fullName evidence="1">Acyl-CoA synthetase bubblegum family member 1</fullName>
    </submittedName>
</protein>
<accession>A0A8C6QWT2</accession>
<name>A0A8C6QWT2_NANGA</name>
<dbReference type="Ensembl" id="ENSNGAT00000013585.1">
    <property type="protein sequence ID" value="ENSNGAP00000008091.1"/>
    <property type="gene ID" value="ENSNGAG00000011166.1"/>
</dbReference>